<comment type="caution">
    <text evidence="1">The sequence shown here is derived from an EMBL/GenBank/DDBJ whole genome shotgun (WGS) entry which is preliminary data.</text>
</comment>
<dbReference type="Proteomes" id="UP000289792">
    <property type="component" value="Unassembled WGS sequence"/>
</dbReference>
<dbReference type="EMBL" id="SDDZ01000010">
    <property type="protein sequence ID" value="RXJ45769.1"/>
    <property type="molecule type" value="Genomic_DNA"/>
</dbReference>
<protein>
    <submittedName>
        <fullName evidence="1">T9SS C-terminal target domain-containing protein</fullName>
    </submittedName>
</protein>
<evidence type="ECO:0000313" key="1">
    <source>
        <dbReference type="EMBL" id="RXJ45769.1"/>
    </source>
</evidence>
<dbReference type="OrthoDB" id="9798438at2"/>
<sequence length="358" mass="39349">MCALFPIGIYAVKISTIPLHNIKILNAYNTSAIKRVIHLRILDETVTKQTLNYMNPIAALLLFWFGLFTASAQIAEDITALETPALDETSGLLFYNDTLITHTDSGGKAQLYDINPTTGAITRTVEIANAINVDWEDIAQDASYIYIGDIGNNSGDRTDLKIYKIAKADYNTTDDAVTAEIIAFSYADQIDFTRQPNQTNWDAEGLISYGDKLLVFTKNWADNCTNVYAIPKTSGTHSAVLESSYPINGLITGADTSPDERVIYLVGYSTSEAPFLYTIHNIPEHSLDVFSGELSEKIADIVTLGHQVEGIALSEITPTAHRLYLSNEKFNTSLGPIKIKVPAKLMGIDIDTQTLTDH</sequence>
<keyword evidence="2" id="KW-1185">Reference proteome</keyword>
<name>A0A4Q0XGA5_9FLAO</name>
<accession>A0A4Q0XGA5</accession>
<dbReference type="SUPFAM" id="SSF82171">
    <property type="entry name" value="DPP6 N-terminal domain-like"/>
    <property type="match status" value="1"/>
</dbReference>
<evidence type="ECO:0000313" key="2">
    <source>
        <dbReference type="Proteomes" id="UP000289792"/>
    </source>
</evidence>
<reference evidence="1 2" key="1">
    <citation type="submission" date="2019-01" db="EMBL/GenBank/DDBJ databases">
        <title>Genome sequence of the Antarctic species Gelidibacter gilvus ACAM 158(T).</title>
        <authorList>
            <person name="Bowman J.P."/>
        </authorList>
    </citation>
    <scope>NUCLEOTIDE SEQUENCE [LARGE SCALE GENOMIC DNA]</scope>
    <source>
        <strain evidence="1 2">IC158</strain>
    </source>
</reference>
<proteinExistence type="predicted"/>
<organism evidence="1 2">
    <name type="scientific">Gelidibacter gilvus</name>
    <dbReference type="NCBI Taxonomy" id="59602"/>
    <lineage>
        <taxon>Bacteria</taxon>
        <taxon>Pseudomonadati</taxon>
        <taxon>Bacteroidota</taxon>
        <taxon>Flavobacteriia</taxon>
        <taxon>Flavobacteriales</taxon>
        <taxon>Flavobacteriaceae</taxon>
        <taxon>Gelidibacter</taxon>
    </lineage>
</organism>
<dbReference type="AlphaFoldDB" id="A0A4Q0XGA5"/>
<gene>
    <name evidence="1" type="ORF">ESZ48_14390</name>
</gene>